<dbReference type="Pfam" id="PF05356">
    <property type="entry name" value="Phage_Coat_B"/>
    <property type="match status" value="1"/>
</dbReference>
<evidence type="ECO:0000313" key="4">
    <source>
        <dbReference type="Proteomes" id="UP000000450"/>
    </source>
</evidence>
<dbReference type="AlphaFoldDB" id="A0A9J9U9L8"/>
<keyword evidence="4" id="KW-1185">Reference proteome</keyword>
<proteinExistence type="predicted"/>
<protein>
    <submittedName>
        <fullName evidence="3">Phage-related protein</fullName>
    </submittedName>
</protein>
<dbReference type="EMBL" id="CP001392">
    <property type="protein sequence ID" value="ACM32319.1"/>
    <property type="molecule type" value="Genomic_DNA"/>
</dbReference>
<keyword evidence="1" id="KW-0812">Transmembrane</keyword>
<feature type="signal peptide" evidence="2">
    <location>
        <begin position="1"/>
        <end position="36"/>
    </location>
</feature>
<reference evidence="3 4" key="1">
    <citation type="journal article" date="2010" name="J. Bacteriol.">
        <title>Completed genome sequence of the anaerobic iron-oxidizing bacterium Acidovorax ebreus strain TPSY.</title>
        <authorList>
            <person name="Byrne-Bailey K.G."/>
            <person name="Weber K.A."/>
            <person name="Chair A.H."/>
            <person name="Bose S."/>
            <person name="Knox T."/>
            <person name="Spanbauer T.L."/>
            <person name="Chertkov O."/>
            <person name="Coates J.D."/>
        </authorList>
    </citation>
    <scope>NUCLEOTIDE SEQUENCE [LARGE SCALE GENOMIC DNA]</scope>
    <source>
        <strain evidence="3 4">TPSY</strain>
    </source>
</reference>
<organism evidence="3 4">
    <name type="scientific">Acidovorax ebreus (strain TPSY)</name>
    <name type="common">Diaphorobacter sp. (strain TPSY)</name>
    <dbReference type="NCBI Taxonomy" id="535289"/>
    <lineage>
        <taxon>Bacteria</taxon>
        <taxon>Pseudomonadati</taxon>
        <taxon>Pseudomonadota</taxon>
        <taxon>Betaproteobacteria</taxon>
        <taxon>Burkholderiales</taxon>
        <taxon>Comamonadaceae</taxon>
        <taxon>Diaphorobacter</taxon>
    </lineage>
</organism>
<accession>A0A9J9U9L8</accession>
<name>A0A9J9U9L8_ACIET</name>
<dbReference type="InterPro" id="IPR008020">
    <property type="entry name" value="G8P"/>
</dbReference>
<evidence type="ECO:0000313" key="3">
    <source>
        <dbReference type="EMBL" id="ACM32319.1"/>
    </source>
</evidence>
<feature type="chain" id="PRO_5039927452" evidence="2">
    <location>
        <begin position="37"/>
        <end position="84"/>
    </location>
</feature>
<keyword evidence="1" id="KW-0472">Membrane</keyword>
<keyword evidence="2" id="KW-0732">Signal</keyword>
<sequence length="84" mass="8844">MSLFLKAKQAGLNFVKSSKTHAGAAAALVVTSPVFAQTAQAQPDVTEVVAYILASTATIALIGNASLIVRVSLRVYNWVRSAIR</sequence>
<gene>
    <name evidence="3" type="ordered locus">Dtpsy_0841</name>
</gene>
<keyword evidence="1" id="KW-1133">Transmembrane helix</keyword>
<dbReference type="RefSeq" id="WP_012655811.1">
    <property type="nucleotide sequence ID" value="NC_011992.1"/>
</dbReference>
<feature type="transmembrane region" description="Helical" evidence="1">
    <location>
        <begin position="51"/>
        <end position="73"/>
    </location>
</feature>
<evidence type="ECO:0000256" key="2">
    <source>
        <dbReference type="SAM" id="SignalP"/>
    </source>
</evidence>
<dbReference type="KEGG" id="dia:Dtpsy_0841"/>
<dbReference type="SUPFAM" id="SSF57987">
    <property type="entry name" value="Inovirus (filamentous phage) major coat protein"/>
    <property type="match status" value="1"/>
</dbReference>
<evidence type="ECO:0000256" key="1">
    <source>
        <dbReference type="SAM" id="Phobius"/>
    </source>
</evidence>
<dbReference type="Proteomes" id="UP000000450">
    <property type="component" value="Chromosome"/>
</dbReference>